<dbReference type="GO" id="GO:0005634">
    <property type="term" value="C:nucleus"/>
    <property type="evidence" value="ECO:0007669"/>
    <property type="project" value="UniProtKB-SubCell"/>
</dbReference>
<evidence type="ECO:0000313" key="8">
    <source>
        <dbReference type="EMBL" id="CAD7392865.1"/>
    </source>
</evidence>
<feature type="repeat" description="ARM" evidence="7">
    <location>
        <begin position="177"/>
        <end position="212"/>
    </location>
</feature>
<evidence type="ECO:0000256" key="1">
    <source>
        <dbReference type="ARBA" id="ARBA00004123"/>
    </source>
</evidence>
<evidence type="ECO:0000256" key="4">
    <source>
        <dbReference type="ARBA" id="ARBA00022490"/>
    </source>
</evidence>
<comment type="subcellular location">
    <subcellularLocation>
        <location evidence="2">Cytoplasm</location>
    </subcellularLocation>
    <subcellularLocation>
        <location evidence="1">Nucleus</location>
    </subcellularLocation>
</comment>
<accession>A0A7R9CDX8</accession>
<dbReference type="GO" id="GO:0005737">
    <property type="term" value="C:cytoplasm"/>
    <property type="evidence" value="ECO:0007669"/>
    <property type="project" value="UniProtKB-SubCell"/>
</dbReference>
<gene>
    <name evidence="8" type="ORF">TCEB3V08_LOCUS867</name>
</gene>
<dbReference type="InterPro" id="IPR016024">
    <property type="entry name" value="ARM-type_fold"/>
</dbReference>
<evidence type="ECO:0000256" key="3">
    <source>
        <dbReference type="ARBA" id="ARBA00013746"/>
    </source>
</evidence>
<dbReference type="GO" id="GO:0043161">
    <property type="term" value="P:proteasome-mediated ubiquitin-dependent protein catabolic process"/>
    <property type="evidence" value="ECO:0007669"/>
    <property type="project" value="TreeGrafter"/>
</dbReference>
<dbReference type="InterPro" id="IPR000225">
    <property type="entry name" value="Armadillo"/>
</dbReference>
<dbReference type="PROSITE" id="PS50176">
    <property type="entry name" value="ARM_REPEAT"/>
    <property type="match status" value="1"/>
</dbReference>
<evidence type="ECO:0000256" key="5">
    <source>
        <dbReference type="ARBA" id="ARBA00022737"/>
    </source>
</evidence>
<dbReference type="PANTHER" id="PTHR15651:SF7">
    <property type="entry name" value="ARMADILLO REPEAT-CONTAINING PROTEIN 8"/>
    <property type="match status" value="1"/>
</dbReference>
<dbReference type="GO" id="GO:0034657">
    <property type="term" value="C:GID complex"/>
    <property type="evidence" value="ECO:0007669"/>
    <property type="project" value="TreeGrafter"/>
</dbReference>
<dbReference type="AlphaFoldDB" id="A0A7R9CDX8"/>
<dbReference type="SMART" id="SM00185">
    <property type="entry name" value="ARM"/>
    <property type="match status" value="8"/>
</dbReference>
<keyword evidence="4" id="KW-0963">Cytoplasm</keyword>
<dbReference type="PANTHER" id="PTHR15651">
    <property type="entry name" value="ARMADILLO REPEAT-CONTAINING PROTEIN 8"/>
    <property type="match status" value="1"/>
</dbReference>
<evidence type="ECO:0000256" key="6">
    <source>
        <dbReference type="ARBA" id="ARBA00023242"/>
    </source>
</evidence>
<dbReference type="EMBL" id="OC316601">
    <property type="protein sequence ID" value="CAD7392865.1"/>
    <property type="molecule type" value="Genomic_DNA"/>
</dbReference>
<name>A0A7R9CDX8_TIMCR</name>
<dbReference type="InterPro" id="IPR011989">
    <property type="entry name" value="ARM-like"/>
</dbReference>
<dbReference type="SUPFAM" id="SSF48371">
    <property type="entry name" value="ARM repeat"/>
    <property type="match status" value="1"/>
</dbReference>
<keyword evidence="5" id="KW-0677">Repeat</keyword>
<reference evidence="8" key="1">
    <citation type="submission" date="2020-11" db="EMBL/GenBank/DDBJ databases">
        <authorList>
            <person name="Tran Van P."/>
        </authorList>
    </citation>
    <scope>NUCLEOTIDE SEQUENCE</scope>
</reference>
<evidence type="ECO:0000256" key="2">
    <source>
        <dbReference type="ARBA" id="ARBA00004496"/>
    </source>
</evidence>
<dbReference type="Gene3D" id="1.25.10.10">
    <property type="entry name" value="Leucine-rich Repeat Variant"/>
    <property type="match status" value="2"/>
</dbReference>
<evidence type="ECO:0000256" key="7">
    <source>
        <dbReference type="PROSITE-ProRule" id="PRU00259"/>
    </source>
</evidence>
<protein>
    <recommendedName>
        <fullName evidence="3">Armadillo repeat-containing protein 8</fullName>
    </recommendedName>
</protein>
<organism evidence="8">
    <name type="scientific">Timema cristinae</name>
    <name type="common">Walking stick</name>
    <dbReference type="NCBI Taxonomy" id="61476"/>
    <lineage>
        <taxon>Eukaryota</taxon>
        <taxon>Metazoa</taxon>
        <taxon>Ecdysozoa</taxon>
        <taxon>Arthropoda</taxon>
        <taxon>Hexapoda</taxon>
        <taxon>Insecta</taxon>
        <taxon>Pterygota</taxon>
        <taxon>Neoptera</taxon>
        <taxon>Polyneoptera</taxon>
        <taxon>Phasmatodea</taxon>
        <taxon>Timematodea</taxon>
        <taxon>Timematoidea</taxon>
        <taxon>Timematidae</taxon>
        <taxon>Timema</taxon>
    </lineage>
</organism>
<sequence length="821" mass="91508">MISAMHPFMYSESSSKDWSDILKKPLSFPFLQKNRKKNGKKEDEINKWLNAAQRVVGCLWTIAKNEVVSKEAQMAVYKSVLTPTLFYVCKAWVCQEKHKSIANAVGLRYLRNDPPHFKSVKREEQSRKCLKMDVESSRSYIDELYSPEPDKCMEAIVCLKNSVIGSNRQKGSVITQGVVPRLLQLLGDASFPVQIKVEATITLGSLAKGTEDHVKSLVGLGVVPVLINGLLSEEAKLVESSLCCLRTIFEYPCAPVDLIYRDDHLPLHLLNLVPHSVSNQVSVTTILKAACKTAENQNLLCGQGAVQTLAALLCSPHYKVQMPCLLCVANMCYKNNKVSGENFVGPATYGFGSDHDIDMTRLSITIHKPTCKQRTSFICIYCITLCITKQYQYLSINVGCSFGGKSVPDLLVCLMARDKPSEMQMAAAKCVTYMHRAGALSAEDPKILFKTLPCLVRLCKKDRPWEERVSAAETLAYLTEVDTELQRLASISNHLVPTLAEFLRYQPETPPDPSQKQIKIAQDLMQAAFKAFASLGANDEDIRKKIIDTDNLMDQHYSSPEVCLSAVRCLHSLSRSVQQLRTTFQDHSVWRPLMQLLQGASDDILTVASSTLCNLLLEFSPSKEPHPGVWSSGLVVRAHSNMAFQAEQKIKSQILNNLGTDQIFRLLSDPEVDVLMKTLGLLRNLLSTKPHIDHIMGLHGNQIMQAVVLILEGNHGAEVKEQALCILANIGDGETAKEYIMANEDVLKKLTDYMVHSNVKLQVAAIFCISNLVWREEPGAGERQARLREMGVYKLLQQLIATQDTLLFDKVKTAMTQFSDS</sequence>
<proteinExistence type="predicted"/>
<dbReference type="FunFam" id="1.25.10.10:FF:000070">
    <property type="entry name" value="armadillo repeat-containing protein 8 isoform X1"/>
    <property type="match status" value="1"/>
</dbReference>
<keyword evidence="6" id="KW-0539">Nucleus</keyword>
<dbReference type="InterPro" id="IPR038739">
    <property type="entry name" value="ARMC8/Vid28"/>
</dbReference>